<dbReference type="GO" id="GO:0046872">
    <property type="term" value="F:metal ion binding"/>
    <property type="evidence" value="ECO:0007669"/>
    <property type="project" value="UniProtKB-KW"/>
</dbReference>
<gene>
    <name evidence="9" type="ORF">Ocin01_09857</name>
</gene>
<evidence type="ECO:0000256" key="7">
    <source>
        <dbReference type="RuleBase" id="RU004466"/>
    </source>
</evidence>
<dbReference type="GO" id="GO:0004659">
    <property type="term" value="F:prenyltransferase activity"/>
    <property type="evidence" value="ECO:0007669"/>
    <property type="project" value="InterPro"/>
</dbReference>
<comment type="caution">
    <text evidence="9">The sequence shown here is derived from an EMBL/GenBank/DDBJ whole genome shotgun (WGS) entry which is preliminary data.</text>
</comment>
<dbReference type="STRING" id="48709.A0A1D2MUS2"/>
<dbReference type="PANTHER" id="PTHR12001:SF69">
    <property type="entry name" value="ALL TRANS-POLYPRENYL-DIPHOSPHATE SYNTHASE PDSS1"/>
    <property type="match status" value="1"/>
</dbReference>
<reference evidence="9 10" key="1">
    <citation type="journal article" date="2016" name="Genome Biol. Evol.">
        <title>Gene Family Evolution Reflects Adaptation to Soil Environmental Stressors in the Genome of the Collembolan Orchesella cincta.</title>
        <authorList>
            <person name="Faddeeva-Vakhrusheva A."/>
            <person name="Derks M.F."/>
            <person name="Anvar S.Y."/>
            <person name="Agamennone V."/>
            <person name="Suring W."/>
            <person name="Smit S."/>
            <person name="van Straalen N.M."/>
            <person name="Roelofs D."/>
        </authorList>
    </citation>
    <scope>NUCLEOTIDE SEQUENCE [LARGE SCALE GENOMIC DNA]</scope>
    <source>
        <tissue evidence="9">Mixed pool</tissue>
    </source>
</reference>
<evidence type="ECO:0000256" key="4">
    <source>
        <dbReference type="ARBA" id="ARBA00022723"/>
    </source>
</evidence>
<comment type="similarity">
    <text evidence="2 7">Belongs to the FPP/GGPP synthase family.</text>
</comment>
<comment type="cofactor">
    <cofactor evidence="1">
        <name>Mg(2+)</name>
        <dbReference type="ChEBI" id="CHEBI:18420"/>
    </cofactor>
</comment>
<dbReference type="Gene3D" id="1.10.600.10">
    <property type="entry name" value="Farnesyl Diphosphate Synthase"/>
    <property type="match status" value="1"/>
</dbReference>
<proteinExistence type="inferred from homology"/>
<dbReference type="AlphaFoldDB" id="A0A1D2MUS2"/>
<dbReference type="EMBL" id="LJIJ01000500">
    <property type="protein sequence ID" value="ODM96827.1"/>
    <property type="molecule type" value="Genomic_DNA"/>
</dbReference>
<keyword evidence="6" id="KW-0414">Isoprene biosynthesis</keyword>
<evidence type="ECO:0000313" key="10">
    <source>
        <dbReference type="Proteomes" id="UP000094527"/>
    </source>
</evidence>
<dbReference type="OMA" id="GKQMRPM"/>
<protein>
    <submittedName>
        <fullName evidence="9">Decaprenyl-diphosphate synthase subunit 1</fullName>
    </submittedName>
</protein>
<name>A0A1D2MUS2_ORCCI</name>
<evidence type="ECO:0000256" key="2">
    <source>
        <dbReference type="ARBA" id="ARBA00006706"/>
    </source>
</evidence>
<keyword evidence="4" id="KW-0479">Metal-binding</keyword>
<dbReference type="PANTHER" id="PTHR12001">
    <property type="entry name" value="GERANYLGERANYL PYROPHOSPHATE SYNTHASE"/>
    <property type="match status" value="1"/>
</dbReference>
<dbReference type="GO" id="GO:0006744">
    <property type="term" value="P:ubiquinone biosynthetic process"/>
    <property type="evidence" value="ECO:0007669"/>
    <property type="project" value="TreeGrafter"/>
</dbReference>
<dbReference type="PROSITE" id="PS00723">
    <property type="entry name" value="POLYPRENYL_SYNTHASE_1"/>
    <property type="match status" value="1"/>
</dbReference>
<dbReference type="SUPFAM" id="SSF48576">
    <property type="entry name" value="Terpenoid synthases"/>
    <property type="match status" value="1"/>
</dbReference>
<dbReference type="OrthoDB" id="9927103at2759"/>
<dbReference type="InterPro" id="IPR033749">
    <property type="entry name" value="Polyprenyl_synt_CS"/>
</dbReference>
<dbReference type="GO" id="GO:0008299">
    <property type="term" value="P:isoprenoid biosynthetic process"/>
    <property type="evidence" value="ECO:0007669"/>
    <property type="project" value="UniProtKB-KW"/>
</dbReference>
<dbReference type="GO" id="GO:0005739">
    <property type="term" value="C:mitochondrion"/>
    <property type="evidence" value="ECO:0007669"/>
    <property type="project" value="TreeGrafter"/>
</dbReference>
<dbReference type="Pfam" id="PF00348">
    <property type="entry name" value="polyprenyl_synt"/>
    <property type="match status" value="1"/>
</dbReference>
<evidence type="ECO:0000313" key="9">
    <source>
        <dbReference type="EMBL" id="ODM96827.1"/>
    </source>
</evidence>
<accession>A0A1D2MUS2</accession>
<evidence type="ECO:0000256" key="1">
    <source>
        <dbReference type="ARBA" id="ARBA00001946"/>
    </source>
</evidence>
<keyword evidence="5" id="KW-0460">Magnesium</keyword>
<evidence type="ECO:0000256" key="5">
    <source>
        <dbReference type="ARBA" id="ARBA00022842"/>
    </source>
</evidence>
<feature type="region of interest" description="Disordered" evidence="8">
    <location>
        <begin position="51"/>
        <end position="87"/>
    </location>
</feature>
<dbReference type="GO" id="GO:1990234">
    <property type="term" value="C:transferase complex"/>
    <property type="evidence" value="ECO:0007669"/>
    <property type="project" value="TreeGrafter"/>
</dbReference>
<dbReference type="Proteomes" id="UP000094527">
    <property type="component" value="Unassembled WGS sequence"/>
</dbReference>
<evidence type="ECO:0000256" key="8">
    <source>
        <dbReference type="SAM" id="MobiDB-lite"/>
    </source>
</evidence>
<dbReference type="InterPro" id="IPR008949">
    <property type="entry name" value="Isoprenoid_synthase_dom_sf"/>
</dbReference>
<sequence>MVWESTFESVASKQSHAQQQSLWLSRRHSLSGLQTPSIMMVGPRMGMSTFSADRGGPPLTTSSTSSSVFPAYVPSSPQRKSGSGDVSPEIHEDMEDLFVEIRKELQGRDPELCKVAEYYFDGQGKAIRPMIAIIMARAVNAHLQGSSQSFLLPQQKKLALVTEMIHTATLVHDDVIDRSNKRRGKPSVNALFGERRTIVGGDYVLAKAGAMVARLNSDEVTEILAQVLEDLVHGEFMQMDSSGDNSERFAHYIGKTFNKTASLMAYSCKGVAILGGSDDTLAEKAFQYGKHLGIAFQLVDDLLDFVSSTAEMGKPVAADLQLGLATAPVLFAAQKFPELNPLIERRFSEPEDVAKALELVKKSDGLEETKILAQRYCSEAVRYANFLKPSLYRDDLVLLTEKVVNRTK</sequence>
<dbReference type="GO" id="GO:0042811">
    <property type="term" value="P:pheromone biosynthetic process"/>
    <property type="evidence" value="ECO:0007669"/>
    <property type="project" value="UniProtKB-ARBA"/>
</dbReference>
<keyword evidence="10" id="KW-1185">Reference proteome</keyword>
<dbReference type="InterPro" id="IPR000092">
    <property type="entry name" value="Polyprenyl_synt"/>
</dbReference>
<dbReference type="PROSITE" id="PS00444">
    <property type="entry name" value="POLYPRENYL_SYNTHASE_2"/>
    <property type="match status" value="1"/>
</dbReference>
<organism evidence="9 10">
    <name type="scientific">Orchesella cincta</name>
    <name type="common">Springtail</name>
    <name type="synonym">Podura cincta</name>
    <dbReference type="NCBI Taxonomy" id="48709"/>
    <lineage>
        <taxon>Eukaryota</taxon>
        <taxon>Metazoa</taxon>
        <taxon>Ecdysozoa</taxon>
        <taxon>Arthropoda</taxon>
        <taxon>Hexapoda</taxon>
        <taxon>Collembola</taxon>
        <taxon>Entomobryomorpha</taxon>
        <taxon>Entomobryoidea</taxon>
        <taxon>Orchesellidae</taxon>
        <taxon>Orchesellinae</taxon>
        <taxon>Orchesella</taxon>
    </lineage>
</organism>
<evidence type="ECO:0000256" key="3">
    <source>
        <dbReference type="ARBA" id="ARBA00022679"/>
    </source>
</evidence>
<evidence type="ECO:0000256" key="6">
    <source>
        <dbReference type="ARBA" id="ARBA00023229"/>
    </source>
</evidence>
<dbReference type="SFLD" id="SFLDS00005">
    <property type="entry name" value="Isoprenoid_Synthase_Type_I"/>
    <property type="match status" value="1"/>
</dbReference>
<keyword evidence="3 7" id="KW-0808">Transferase</keyword>
<dbReference type="CDD" id="cd00685">
    <property type="entry name" value="Trans_IPPS_HT"/>
    <property type="match status" value="1"/>
</dbReference>